<evidence type="ECO:0000259" key="11">
    <source>
        <dbReference type="PROSITE" id="PS52019"/>
    </source>
</evidence>
<protein>
    <submittedName>
        <fullName evidence="12">Uncharacterized protein</fullName>
    </submittedName>
</protein>
<keyword evidence="5" id="KW-0511">Multifunctional enzyme</keyword>
<dbReference type="SUPFAM" id="SSF52151">
    <property type="entry name" value="FabD/lysophospholipase-like"/>
    <property type="match status" value="1"/>
</dbReference>
<dbReference type="InterPro" id="IPR011032">
    <property type="entry name" value="GroES-like_sf"/>
</dbReference>
<dbReference type="Pfam" id="PF02801">
    <property type="entry name" value="Ketoacyl-synt_C"/>
    <property type="match status" value="1"/>
</dbReference>
<evidence type="ECO:0000259" key="9">
    <source>
        <dbReference type="PROSITE" id="PS50075"/>
    </source>
</evidence>
<dbReference type="Pfam" id="PF00550">
    <property type="entry name" value="PP-binding"/>
    <property type="match status" value="1"/>
</dbReference>
<name>A0A127VEB0_9SPHI</name>
<keyword evidence="13" id="KW-1185">Reference proteome</keyword>
<dbReference type="SMART" id="SM00827">
    <property type="entry name" value="PKS_AT"/>
    <property type="match status" value="1"/>
</dbReference>
<dbReference type="InterPro" id="IPR016036">
    <property type="entry name" value="Malonyl_transacylase_ACP-bd"/>
</dbReference>
<dbReference type="Pfam" id="PF00109">
    <property type="entry name" value="ketoacyl-synt"/>
    <property type="match status" value="1"/>
</dbReference>
<dbReference type="Gene3D" id="3.30.70.3290">
    <property type="match status" value="1"/>
</dbReference>
<dbReference type="InterPro" id="IPR042104">
    <property type="entry name" value="PKS_dehydratase_sf"/>
</dbReference>
<dbReference type="PANTHER" id="PTHR45681">
    <property type="entry name" value="POLYKETIDE SYNTHASE 44-RELATED"/>
    <property type="match status" value="1"/>
</dbReference>
<dbReference type="SUPFAM" id="SSF55048">
    <property type="entry name" value="Probable ACP-binding domain of malonyl-CoA ACP transacylase"/>
    <property type="match status" value="1"/>
</dbReference>
<dbReference type="InterPro" id="IPR020807">
    <property type="entry name" value="PKS_DH"/>
</dbReference>
<dbReference type="InterPro" id="IPR020843">
    <property type="entry name" value="ER"/>
</dbReference>
<dbReference type="Pfam" id="PF14765">
    <property type="entry name" value="PS-DH"/>
    <property type="match status" value="1"/>
</dbReference>
<dbReference type="PROSITE" id="PS52004">
    <property type="entry name" value="KS3_2"/>
    <property type="match status" value="1"/>
</dbReference>
<feature type="domain" description="Ketosynthase family 3 (KS3)" evidence="10">
    <location>
        <begin position="5"/>
        <end position="432"/>
    </location>
</feature>
<dbReference type="InterPro" id="IPR014031">
    <property type="entry name" value="Ketoacyl_synth_C"/>
</dbReference>
<evidence type="ECO:0000256" key="1">
    <source>
        <dbReference type="ARBA" id="ARBA00022450"/>
    </source>
</evidence>
<dbReference type="Pfam" id="PF00107">
    <property type="entry name" value="ADH_zinc_N"/>
    <property type="match status" value="1"/>
</dbReference>
<dbReference type="InterPro" id="IPR013149">
    <property type="entry name" value="ADH-like_C"/>
</dbReference>
<organism evidence="12 13">
    <name type="scientific">Pedobacter cryoconitis</name>
    <dbReference type="NCBI Taxonomy" id="188932"/>
    <lineage>
        <taxon>Bacteria</taxon>
        <taxon>Pseudomonadati</taxon>
        <taxon>Bacteroidota</taxon>
        <taxon>Sphingobacteriia</taxon>
        <taxon>Sphingobacteriales</taxon>
        <taxon>Sphingobacteriaceae</taxon>
        <taxon>Pedobacter</taxon>
    </lineage>
</organism>
<dbReference type="InterPro" id="IPR014043">
    <property type="entry name" value="Acyl_transferase_dom"/>
</dbReference>
<dbReference type="KEGG" id="pcm:AY601_2771"/>
<dbReference type="InterPro" id="IPR020806">
    <property type="entry name" value="PKS_PP-bd"/>
</dbReference>
<dbReference type="SMART" id="SM00822">
    <property type="entry name" value="PKS_KR"/>
    <property type="match status" value="1"/>
</dbReference>
<feature type="active site" description="Proton donor; for dehydratase activity" evidence="8">
    <location>
        <position position="1090"/>
    </location>
</feature>
<evidence type="ECO:0000259" key="10">
    <source>
        <dbReference type="PROSITE" id="PS52004"/>
    </source>
</evidence>
<dbReference type="Gene3D" id="3.10.129.110">
    <property type="entry name" value="Polyketide synthase dehydratase"/>
    <property type="match status" value="1"/>
</dbReference>
<keyword evidence="2" id="KW-0597">Phosphoprotein</keyword>
<keyword evidence="3" id="KW-0808">Transferase</keyword>
<dbReference type="SUPFAM" id="SSF51735">
    <property type="entry name" value="NAD(P)-binding Rossmann-fold domains"/>
    <property type="match status" value="3"/>
</dbReference>
<sequence>MENKIKPIAIVGIGCRFPGLSSSPDKFWEMLINKTDTIRDVPVERWDNRKFYSKNDARPGKIRAKQGGFLSESILEFDSLFFNMSPRESESLDPQQRMLLEIVYEAMEDSGMTLEAFKGSNTSVFIGGFILDNLLTQASGENKYNINSHTVAGAALTMLSNRISYVYDLKGPSLSIDTACSSSLVATHYACQSIWSGESSMALVGGANYMSSPESTILVSKGKFLSAHSRCKTFDSDAGGYVRGEGAGIVLLKPLEQALKDNDRIYATIVGTGVNQDGQTNGITVPNGDAQLKLIQKIHKDYNINKESIHYMEAHGTGTPVGDPIEFKSLNEVVSSPVIRKSKCLVGSVKTNIGHLEAASGIAGLIKTALCLKHNAVPANLHFNNPNPALGYETSNLKVPTTLERLPEDEDSLASINSFGFGGTNAHIVLKQYNSSNVDKYATPLKSDHFILPVSAKSISALKELAAKFRKHIQENSDQFEQILSNAIYRKSSLSQRLAIFATSREDIIEKLEAYEENLLLKGVNQGEALIQKPKVVFVYTGMGPQWWKMGRGLMETEIVFNKAIKECDDDFKEISGWSIYEELSKPMETSRVKDANIAQPANFVIQVALTRLMEYYGITPDAVVGHSVGEVASTYISGALSLKEALFVSYHRSRLQHSTAGKGAMLAVGLLEEEVIEMIKPYENVSIAAINSPKALTLSGDSESLKELLEKIESAGAFCRLLDVTVPYHSPIMSLIKDELLDSLENIKGTETKIDLYSTVTGAKISGHEINNDYWWKNVREPVLFSKAIDTLAGDDYKIFIEIGPHPVLRNSMMECIKNSKDFYFLQTLNHKEAEQTNFFDNVSKLFTLGYPIKWDRWIEKSPYIPLPTYPWQKEYLWRESKEALTNRKENKSLFFNSKVDSPLKAYEFELNEFFFPFLNDHTVHGKVIFPGAGYIGLAIAMYQLEISQKLPLKLENIKFLRVLPIFDDEIQKLHITSNPKSGQYSIQCKSGTDDAHWTEMSTGKFAVGNFDVNSPLIDLKEINSRLQTVLSAKVIYERLRQAKLDYGPFFSCIREIKAGNKELVAKISIHPDMIENMADYFIHPTLLDSCFQATIILAAGEFVPVSIGKIHCYSSPGNDIVCYSKLRFADENCVIADLTICNEMGEVLMRLENFKCQQLVKDVSQSNDALKGNLFQTKWIEKQLEINSIRPAEDSVTYIITNNYNSSLFLRELLKDSIIIEPGDQHEQLNENHYQIDFKNKKSIDSLWRNNYNEINIILIFPLNVFGHPDELLTSEKCLNQISPLLNLVKSFAESAGSKFRLNLITKGSQVVTENDIISSLEYSTIHGLARSIVNELSGCQVRLIDLEEGTKDEDREHMWNTVAAIINTGDIFYEELALRNGGVFQKKIIEREIDKDLSLNTVDFQSEALQLTIAQTLGSEGFYFESTDRIDPTSNEIEILISNTSINYNDYLRLSHKITDDAAEGSFFDKNLGYECVGTVTRTGSGVSRFKEGDKVLALAPGTLQTFTNTSELLAVKCPSNLTIAESGVIINYITAIYCLRDKANLRKGDKVLIHNAAGGVGLAAIYYAKYVEAEIFATAESDEARTYLKAIGINHVFNSENLDFSTEIEELTNGKGVDVVLSELSGEILYQNFSCLAPYGVYLDISKKNTAGNSSLEKALFNHNLSHITVDIDRMLTEKQETIAYLLNDLANYIESGCLPPLPAQVFPGNKISEAIQLIDESKQFNKVVIDFSNRAVEIVNNKNNTIKAEGTYLITGGTRGLGLEVGKWLVKNGARNLALLSRSGLEDASTKAEVELMEKKGVKVKVYAADVSRLDEMQLVFNKIKEELPELVGIFHGAMVLDDGFLIDMTEERFRNVLKPKVDGAMNLHELSKESNLDCFVLFSSISSWIGNIAQANYVAANAFLDSFAFWRKGMGLAATTINLGALAESGVVARSGNLETILEGSGINSFTNVQVLQGLDFILKEKPVEVGFFNLNWSAFFKNAGKSALSLFSELNDINTDAAEEQLTEKQLGNRNILLSLDSNLQHEFVAELLQEQLGKILKISTAHIQLDKGINLLGVDSILTIELMVVIRNNFAVEIPPIEFLTGPSLKNLSAKIISNMFQAILA</sequence>
<dbReference type="InterPro" id="IPR013968">
    <property type="entry name" value="PKS_KR"/>
</dbReference>
<dbReference type="SUPFAM" id="SSF53901">
    <property type="entry name" value="Thiolase-like"/>
    <property type="match status" value="1"/>
</dbReference>
<dbReference type="Pfam" id="PF08659">
    <property type="entry name" value="KR"/>
    <property type="match status" value="1"/>
</dbReference>
<dbReference type="InterPro" id="IPR049552">
    <property type="entry name" value="PKS_DH_N"/>
</dbReference>
<reference evidence="12 13" key="1">
    <citation type="submission" date="2016-03" db="EMBL/GenBank/DDBJ databases">
        <title>Complete genome sequence of Pedobacter cryoconitis PAMC 27485.</title>
        <authorList>
            <person name="Lee J."/>
            <person name="Kim O.-S."/>
        </authorList>
    </citation>
    <scope>NUCLEOTIDE SEQUENCE [LARGE SCALE GENOMIC DNA]</scope>
    <source>
        <strain evidence="12 13">PAMC 27485</strain>
    </source>
</reference>
<dbReference type="EMBL" id="CP014504">
    <property type="protein sequence ID" value="AMP99654.1"/>
    <property type="molecule type" value="Genomic_DNA"/>
</dbReference>
<dbReference type="PATRIC" id="fig|188932.3.peg.2888"/>
<dbReference type="Gene3D" id="3.40.47.10">
    <property type="match status" value="1"/>
</dbReference>
<dbReference type="InterPro" id="IPR032821">
    <property type="entry name" value="PKS_assoc"/>
</dbReference>
<dbReference type="InterPro" id="IPR050444">
    <property type="entry name" value="Polyketide_Synthase"/>
</dbReference>
<feature type="domain" description="PKS/mFAS DH" evidence="11">
    <location>
        <begin position="893"/>
        <end position="1167"/>
    </location>
</feature>
<evidence type="ECO:0000256" key="7">
    <source>
        <dbReference type="ARBA" id="ARBA00054155"/>
    </source>
</evidence>
<dbReference type="Pfam" id="PF16197">
    <property type="entry name" value="KAsynt_C_assoc"/>
    <property type="match status" value="1"/>
</dbReference>
<evidence type="ECO:0000313" key="12">
    <source>
        <dbReference type="EMBL" id="AMP99654.1"/>
    </source>
</evidence>
<comment type="function">
    <text evidence="7">Involved in production of the polyketide antibiotic thailandamide.</text>
</comment>
<dbReference type="CDD" id="cd08955">
    <property type="entry name" value="KR_2_FAS_SDR_x"/>
    <property type="match status" value="1"/>
</dbReference>
<dbReference type="CDD" id="cd05195">
    <property type="entry name" value="enoyl_red"/>
    <property type="match status" value="1"/>
</dbReference>
<dbReference type="InterPro" id="IPR016039">
    <property type="entry name" value="Thiolase-like"/>
</dbReference>
<feature type="domain" description="Carrier" evidence="9">
    <location>
        <begin position="2026"/>
        <end position="2108"/>
    </location>
</feature>
<dbReference type="InterPro" id="IPR036736">
    <property type="entry name" value="ACP-like_sf"/>
</dbReference>
<evidence type="ECO:0000256" key="2">
    <source>
        <dbReference type="ARBA" id="ARBA00022553"/>
    </source>
</evidence>
<evidence type="ECO:0000256" key="5">
    <source>
        <dbReference type="ARBA" id="ARBA00023268"/>
    </source>
</evidence>
<dbReference type="InterPro" id="IPR057326">
    <property type="entry name" value="KR_dom"/>
</dbReference>
<dbReference type="SMART" id="SM00826">
    <property type="entry name" value="PKS_DH"/>
    <property type="match status" value="1"/>
</dbReference>
<keyword evidence="4" id="KW-0521">NADP</keyword>
<dbReference type="InterPro" id="IPR049900">
    <property type="entry name" value="PKS_mFAS_DH"/>
</dbReference>
<dbReference type="InterPro" id="IPR016035">
    <property type="entry name" value="Acyl_Trfase/lysoPLipase"/>
</dbReference>
<dbReference type="InterPro" id="IPR049551">
    <property type="entry name" value="PKS_DH_C"/>
</dbReference>
<evidence type="ECO:0000256" key="4">
    <source>
        <dbReference type="ARBA" id="ARBA00022857"/>
    </source>
</evidence>
<dbReference type="Gene3D" id="3.90.180.10">
    <property type="entry name" value="Medium-chain alcohol dehydrogenases, catalytic domain"/>
    <property type="match status" value="1"/>
</dbReference>
<dbReference type="GO" id="GO:0031177">
    <property type="term" value="F:phosphopantetheine binding"/>
    <property type="evidence" value="ECO:0007669"/>
    <property type="project" value="InterPro"/>
</dbReference>
<dbReference type="Proteomes" id="UP000071561">
    <property type="component" value="Chromosome"/>
</dbReference>
<dbReference type="SMART" id="SM00823">
    <property type="entry name" value="PKS_PP"/>
    <property type="match status" value="1"/>
</dbReference>
<keyword evidence="6" id="KW-0012">Acyltransferase</keyword>
<dbReference type="SUPFAM" id="SSF50129">
    <property type="entry name" value="GroES-like"/>
    <property type="match status" value="1"/>
</dbReference>
<dbReference type="SMART" id="SM00829">
    <property type="entry name" value="PKS_ER"/>
    <property type="match status" value="1"/>
</dbReference>
<dbReference type="Gene3D" id="3.40.50.720">
    <property type="entry name" value="NAD(P)-binding Rossmann-like Domain"/>
    <property type="match status" value="3"/>
</dbReference>
<dbReference type="InterPro" id="IPR013154">
    <property type="entry name" value="ADH-like_N"/>
</dbReference>
<dbReference type="Pfam" id="PF21089">
    <property type="entry name" value="PKS_DH_N"/>
    <property type="match status" value="1"/>
</dbReference>
<dbReference type="Gene3D" id="1.10.1200.10">
    <property type="entry name" value="ACP-like"/>
    <property type="match status" value="1"/>
</dbReference>
<dbReference type="Pfam" id="PF00698">
    <property type="entry name" value="Acyl_transf_1"/>
    <property type="match status" value="1"/>
</dbReference>
<evidence type="ECO:0000256" key="3">
    <source>
        <dbReference type="ARBA" id="ARBA00022679"/>
    </source>
</evidence>
<proteinExistence type="predicted"/>
<dbReference type="InterPro" id="IPR009081">
    <property type="entry name" value="PP-bd_ACP"/>
</dbReference>
<gene>
    <name evidence="12" type="ORF">AY601_2771</name>
</gene>
<dbReference type="PROSITE" id="PS52019">
    <property type="entry name" value="PKS_MFAS_DH"/>
    <property type="match status" value="1"/>
</dbReference>
<dbReference type="InterPro" id="IPR036291">
    <property type="entry name" value="NAD(P)-bd_dom_sf"/>
</dbReference>
<feature type="active site" description="Proton acceptor; for dehydratase activity" evidence="8">
    <location>
        <position position="923"/>
    </location>
</feature>
<dbReference type="PANTHER" id="PTHR45681:SF6">
    <property type="entry name" value="POLYKETIDE SYNTHASE 37"/>
    <property type="match status" value="1"/>
</dbReference>
<dbReference type="InterPro" id="IPR020841">
    <property type="entry name" value="PKS_Beta-ketoAc_synthase_dom"/>
</dbReference>
<dbReference type="SMART" id="SM00825">
    <property type="entry name" value="PKS_KS"/>
    <property type="match status" value="1"/>
</dbReference>
<dbReference type="GO" id="GO:0016746">
    <property type="term" value="F:acyltransferase activity"/>
    <property type="evidence" value="ECO:0007669"/>
    <property type="project" value="UniProtKB-KW"/>
</dbReference>
<feature type="region of interest" description="N-terminal hotdog fold" evidence="8">
    <location>
        <begin position="893"/>
        <end position="1014"/>
    </location>
</feature>
<evidence type="ECO:0000313" key="13">
    <source>
        <dbReference type="Proteomes" id="UP000071561"/>
    </source>
</evidence>
<dbReference type="RefSeq" id="WP_068402002.1">
    <property type="nucleotide sequence ID" value="NZ_CP014504.1"/>
</dbReference>
<feature type="region of interest" description="C-terminal hotdog fold" evidence="8">
    <location>
        <begin position="1029"/>
        <end position="1167"/>
    </location>
</feature>
<keyword evidence="1" id="KW-0596">Phosphopantetheine</keyword>
<dbReference type="GO" id="GO:0016491">
    <property type="term" value="F:oxidoreductase activity"/>
    <property type="evidence" value="ECO:0007669"/>
    <property type="project" value="InterPro"/>
</dbReference>
<dbReference type="CDD" id="cd00833">
    <property type="entry name" value="PKS"/>
    <property type="match status" value="1"/>
</dbReference>
<dbReference type="InterPro" id="IPR001227">
    <property type="entry name" value="Ac_transferase_dom_sf"/>
</dbReference>
<dbReference type="FunFam" id="3.40.47.10:FF:000019">
    <property type="entry name" value="Polyketide synthase type I"/>
    <property type="match status" value="1"/>
</dbReference>
<dbReference type="PROSITE" id="PS50075">
    <property type="entry name" value="CARRIER"/>
    <property type="match status" value="1"/>
</dbReference>
<accession>A0A127VEB0</accession>
<dbReference type="OrthoDB" id="9778690at2"/>
<dbReference type="InterPro" id="IPR014030">
    <property type="entry name" value="Ketoacyl_synth_N"/>
</dbReference>
<dbReference type="Gene3D" id="3.40.366.10">
    <property type="entry name" value="Malonyl-Coenzyme A Acyl Carrier Protein, domain 2"/>
    <property type="match status" value="1"/>
</dbReference>
<dbReference type="SUPFAM" id="SSF47336">
    <property type="entry name" value="ACP-like"/>
    <property type="match status" value="1"/>
</dbReference>
<dbReference type="Pfam" id="PF08240">
    <property type="entry name" value="ADH_N"/>
    <property type="match status" value="1"/>
</dbReference>
<evidence type="ECO:0000256" key="8">
    <source>
        <dbReference type="PROSITE-ProRule" id="PRU01363"/>
    </source>
</evidence>
<evidence type="ECO:0000256" key="6">
    <source>
        <dbReference type="ARBA" id="ARBA00023315"/>
    </source>
</evidence>